<proteinExistence type="predicted"/>
<reference evidence="1 2" key="1">
    <citation type="journal article" date="2017" name="Nat. Microbiol.">
        <title>Natural product diversity associated with the nematode symbionts Photorhabdus and Xenorhabdus.</title>
        <authorList>
            <person name="Tobias N.J."/>
            <person name="Wolff H."/>
            <person name="Djahanschiri B."/>
            <person name="Grundmann F."/>
            <person name="Kronenwerth M."/>
            <person name="Shi Y.M."/>
            <person name="Simonyi S."/>
            <person name="Grun P."/>
            <person name="Shapiro-Ilan D."/>
            <person name="Pidot S.J."/>
            <person name="Stinear T.P."/>
            <person name="Ebersberger I."/>
            <person name="Bode H.B."/>
        </authorList>
    </citation>
    <scope>NUCLEOTIDE SEQUENCE [LARGE SCALE GENOMIC DNA]</scope>
    <source>
        <strain evidence="1 2">DSM 17904</strain>
    </source>
</reference>
<comment type="caution">
    <text evidence="1">The sequence shown here is derived from an EMBL/GenBank/DDBJ whole genome shotgun (WGS) entry which is preliminary data.</text>
</comment>
<accession>A0A2D0KR21</accession>
<organism evidence="1 2">
    <name type="scientific">Xenorhabdus stockiae</name>
    <dbReference type="NCBI Taxonomy" id="351614"/>
    <lineage>
        <taxon>Bacteria</taxon>
        <taxon>Pseudomonadati</taxon>
        <taxon>Pseudomonadota</taxon>
        <taxon>Gammaproteobacteria</taxon>
        <taxon>Enterobacterales</taxon>
        <taxon>Morganellaceae</taxon>
        <taxon>Xenorhabdus</taxon>
    </lineage>
</organism>
<dbReference type="RefSeq" id="WP_099111209.1">
    <property type="nucleotide sequence ID" value="NZ_CAWNRH010000035.1"/>
</dbReference>
<dbReference type="AlphaFoldDB" id="A0A2D0KR21"/>
<dbReference type="EMBL" id="NJAJ01000013">
    <property type="protein sequence ID" value="PHM65755.1"/>
    <property type="molecule type" value="Genomic_DNA"/>
</dbReference>
<evidence type="ECO:0000313" key="1">
    <source>
        <dbReference type="EMBL" id="PHM65755.1"/>
    </source>
</evidence>
<protein>
    <submittedName>
        <fullName evidence="1">Uncharacterized protein</fullName>
    </submittedName>
</protein>
<dbReference type="Proteomes" id="UP000222366">
    <property type="component" value="Unassembled WGS sequence"/>
</dbReference>
<keyword evidence="2" id="KW-1185">Reference proteome</keyword>
<sequence>MKELNQKEMEQVAGAGWKEFAKGIFGVFEKVGESIVDGLEEAGIVSKEKGEHIKGTMKKGEAFADSVIDNV</sequence>
<name>A0A2D0KR21_9GAMM</name>
<gene>
    <name evidence="1" type="ORF">Xsto_01700</name>
</gene>
<evidence type="ECO:0000313" key="2">
    <source>
        <dbReference type="Proteomes" id="UP000222366"/>
    </source>
</evidence>